<evidence type="ECO:0000256" key="5">
    <source>
        <dbReference type="ARBA" id="ARBA00022840"/>
    </source>
</evidence>
<gene>
    <name evidence="9" type="ORF">HPB48_010508</name>
</gene>
<dbReference type="PANTHER" id="PTHR11384">
    <property type="entry name" value="ATP-BINDING CASSETTE, SUB-FAMILY D MEMBER"/>
    <property type="match status" value="1"/>
</dbReference>
<dbReference type="GO" id="GO:0007031">
    <property type="term" value="P:peroxisome organization"/>
    <property type="evidence" value="ECO:0007669"/>
    <property type="project" value="TreeGrafter"/>
</dbReference>
<name>A0A9J6FMP6_HAELO</name>
<dbReference type="PROSITE" id="PS50893">
    <property type="entry name" value="ABC_TRANSPORTER_2"/>
    <property type="match status" value="1"/>
</dbReference>
<dbReference type="GO" id="GO:0006635">
    <property type="term" value="P:fatty acid beta-oxidation"/>
    <property type="evidence" value="ECO:0007669"/>
    <property type="project" value="TreeGrafter"/>
</dbReference>
<evidence type="ECO:0000256" key="4">
    <source>
        <dbReference type="ARBA" id="ARBA00022741"/>
    </source>
</evidence>
<dbReference type="OrthoDB" id="422637at2759"/>
<proteinExistence type="inferred from homology"/>
<keyword evidence="3" id="KW-0812">Transmembrane</keyword>
<evidence type="ECO:0000256" key="6">
    <source>
        <dbReference type="ARBA" id="ARBA00022989"/>
    </source>
</evidence>
<evidence type="ECO:0000256" key="2">
    <source>
        <dbReference type="ARBA" id="ARBA00022448"/>
    </source>
</evidence>
<dbReference type="Proteomes" id="UP000821853">
    <property type="component" value="Chromosome 10"/>
</dbReference>
<evidence type="ECO:0000256" key="7">
    <source>
        <dbReference type="ARBA" id="ARBA00023136"/>
    </source>
</evidence>
<dbReference type="GO" id="GO:0042626">
    <property type="term" value="F:ATPase-coupled transmembrane transporter activity"/>
    <property type="evidence" value="ECO:0007669"/>
    <property type="project" value="TreeGrafter"/>
</dbReference>
<keyword evidence="5" id="KW-0067">ATP-binding</keyword>
<organism evidence="9 10">
    <name type="scientific">Haemaphysalis longicornis</name>
    <name type="common">Bush tick</name>
    <dbReference type="NCBI Taxonomy" id="44386"/>
    <lineage>
        <taxon>Eukaryota</taxon>
        <taxon>Metazoa</taxon>
        <taxon>Ecdysozoa</taxon>
        <taxon>Arthropoda</taxon>
        <taxon>Chelicerata</taxon>
        <taxon>Arachnida</taxon>
        <taxon>Acari</taxon>
        <taxon>Parasitiformes</taxon>
        <taxon>Ixodida</taxon>
        <taxon>Ixodoidea</taxon>
        <taxon>Ixodidae</taxon>
        <taxon>Haemaphysalinae</taxon>
        <taxon>Haemaphysalis</taxon>
    </lineage>
</organism>
<dbReference type="PROSITE" id="PS00211">
    <property type="entry name" value="ABC_TRANSPORTER_1"/>
    <property type="match status" value="1"/>
</dbReference>
<feature type="domain" description="ABC transporter" evidence="8">
    <location>
        <begin position="2"/>
        <end position="261"/>
    </location>
</feature>
<dbReference type="InterPro" id="IPR027417">
    <property type="entry name" value="P-loop_NTPase"/>
</dbReference>
<evidence type="ECO:0000256" key="3">
    <source>
        <dbReference type="ARBA" id="ARBA00022692"/>
    </source>
</evidence>
<dbReference type="GO" id="GO:0042760">
    <property type="term" value="P:very long-chain fatty acid catabolic process"/>
    <property type="evidence" value="ECO:0007669"/>
    <property type="project" value="TreeGrafter"/>
</dbReference>
<dbReference type="InterPro" id="IPR003439">
    <property type="entry name" value="ABC_transporter-like_ATP-bd"/>
</dbReference>
<dbReference type="InterPro" id="IPR017871">
    <property type="entry name" value="ABC_transporter-like_CS"/>
</dbReference>
<comment type="similarity">
    <text evidence="1">Belongs to the ABC transporter superfamily. ABCD family. Peroxisomal fatty acyl CoA transporter (TC 3.A.1.203) subfamily.</text>
</comment>
<keyword evidence="10" id="KW-1185">Reference proteome</keyword>
<protein>
    <recommendedName>
        <fullName evidence="8">ABC transporter domain-containing protein</fullName>
    </recommendedName>
</protein>
<dbReference type="AlphaFoldDB" id="A0A9J6FMP6"/>
<dbReference type="GO" id="GO:0016887">
    <property type="term" value="F:ATP hydrolysis activity"/>
    <property type="evidence" value="ECO:0007669"/>
    <property type="project" value="InterPro"/>
</dbReference>
<dbReference type="SMART" id="SM00382">
    <property type="entry name" value="AAA"/>
    <property type="match status" value="1"/>
</dbReference>
<comment type="caution">
    <text evidence="9">The sequence shown here is derived from an EMBL/GenBank/DDBJ whole genome shotgun (WGS) entry which is preliminary data.</text>
</comment>
<dbReference type="SUPFAM" id="SSF52540">
    <property type="entry name" value="P-loop containing nucleoside triphosphate hydrolases"/>
    <property type="match status" value="1"/>
</dbReference>
<keyword evidence="7" id="KW-0472">Membrane</keyword>
<dbReference type="GO" id="GO:0005524">
    <property type="term" value="F:ATP binding"/>
    <property type="evidence" value="ECO:0007669"/>
    <property type="project" value="UniProtKB-KW"/>
</dbReference>
<keyword evidence="6" id="KW-1133">Transmembrane helix</keyword>
<dbReference type="InterPro" id="IPR050835">
    <property type="entry name" value="ABC_transporter_sub-D"/>
</dbReference>
<dbReference type="Gene3D" id="3.40.50.300">
    <property type="entry name" value="P-loop containing nucleotide triphosphate hydrolases"/>
    <property type="match status" value="1"/>
</dbReference>
<dbReference type="GO" id="GO:0005778">
    <property type="term" value="C:peroxisomal membrane"/>
    <property type="evidence" value="ECO:0007669"/>
    <property type="project" value="TreeGrafter"/>
</dbReference>
<dbReference type="InterPro" id="IPR003593">
    <property type="entry name" value="AAA+_ATPase"/>
</dbReference>
<dbReference type="Pfam" id="PF00005">
    <property type="entry name" value="ABC_tran"/>
    <property type="match status" value="1"/>
</dbReference>
<dbReference type="GO" id="GO:0005324">
    <property type="term" value="F:long-chain fatty acid transmembrane transporter activity"/>
    <property type="evidence" value="ECO:0007669"/>
    <property type="project" value="TreeGrafter"/>
</dbReference>
<evidence type="ECO:0000313" key="9">
    <source>
        <dbReference type="EMBL" id="KAH9364111.1"/>
    </source>
</evidence>
<keyword evidence="4" id="KW-0547">Nucleotide-binding</keyword>
<dbReference type="GO" id="GO:0015910">
    <property type="term" value="P:long-chain fatty acid import into peroxisome"/>
    <property type="evidence" value="ECO:0007669"/>
    <property type="project" value="TreeGrafter"/>
</dbReference>
<evidence type="ECO:0000256" key="1">
    <source>
        <dbReference type="ARBA" id="ARBA00008575"/>
    </source>
</evidence>
<keyword evidence="2" id="KW-0813">Transport</keyword>
<sequence length="261" mass="29042">MVYGVCIHQVQPVRRQHLCQRLTLELDPPRSLFVTGPSNSGKTSLLRILKGLWGPSTGSVVRQPAGSLFLPQATWFGSGSLRSQLYYPYNPPESSPQDEAEIWRWSSSHLSFGNGSCNPTAFALHSHVANTVRCYQRLIELADLSHLPKRSGGLDSTLLPAWYESLSPGERQRLSFLRVLCQRPKMALLDEATSALDEGTQVRLYQECRRLGITTVTIGHHDCLEPLHDATLELHGAARGGTWVLKERGDRKDSVEDSRAS</sequence>
<dbReference type="PANTHER" id="PTHR11384:SF59">
    <property type="entry name" value="LYSOSOMAL COBALAMIN TRANSPORTER ABCD4"/>
    <property type="match status" value="1"/>
</dbReference>
<reference evidence="9 10" key="1">
    <citation type="journal article" date="2020" name="Cell">
        <title>Large-Scale Comparative Analyses of Tick Genomes Elucidate Their Genetic Diversity and Vector Capacities.</title>
        <authorList>
            <consortium name="Tick Genome and Microbiome Consortium (TIGMIC)"/>
            <person name="Jia N."/>
            <person name="Wang J."/>
            <person name="Shi W."/>
            <person name="Du L."/>
            <person name="Sun Y."/>
            <person name="Zhan W."/>
            <person name="Jiang J.F."/>
            <person name="Wang Q."/>
            <person name="Zhang B."/>
            <person name="Ji P."/>
            <person name="Bell-Sakyi L."/>
            <person name="Cui X.M."/>
            <person name="Yuan T.T."/>
            <person name="Jiang B.G."/>
            <person name="Yang W.F."/>
            <person name="Lam T.T."/>
            <person name="Chang Q.C."/>
            <person name="Ding S.J."/>
            <person name="Wang X.J."/>
            <person name="Zhu J.G."/>
            <person name="Ruan X.D."/>
            <person name="Zhao L."/>
            <person name="Wei J.T."/>
            <person name="Ye R.Z."/>
            <person name="Que T.C."/>
            <person name="Du C.H."/>
            <person name="Zhou Y.H."/>
            <person name="Cheng J.X."/>
            <person name="Dai P.F."/>
            <person name="Guo W.B."/>
            <person name="Han X.H."/>
            <person name="Huang E.J."/>
            <person name="Li L.F."/>
            <person name="Wei W."/>
            <person name="Gao Y.C."/>
            <person name="Liu J.Z."/>
            <person name="Shao H.Z."/>
            <person name="Wang X."/>
            <person name="Wang C.C."/>
            <person name="Yang T.C."/>
            <person name="Huo Q.B."/>
            <person name="Li W."/>
            <person name="Chen H.Y."/>
            <person name="Chen S.E."/>
            <person name="Zhou L.G."/>
            <person name="Ni X.B."/>
            <person name="Tian J.H."/>
            <person name="Sheng Y."/>
            <person name="Liu T."/>
            <person name="Pan Y.S."/>
            <person name="Xia L.Y."/>
            <person name="Li J."/>
            <person name="Zhao F."/>
            <person name="Cao W.C."/>
        </authorList>
    </citation>
    <scope>NUCLEOTIDE SEQUENCE [LARGE SCALE GENOMIC DNA]</scope>
    <source>
        <strain evidence="9">HaeL-2018</strain>
    </source>
</reference>
<dbReference type="EMBL" id="JABSTR010000002">
    <property type="protein sequence ID" value="KAH9364111.1"/>
    <property type="molecule type" value="Genomic_DNA"/>
</dbReference>
<accession>A0A9J6FMP6</accession>
<dbReference type="VEuPathDB" id="VectorBase:HLOH_061670"/>
<evidence type="ECO:0000259" key="8">
    <source>
        <dbReference type="PROSITE" id="PS50893"/>
    </source>
</evidence>
<evidence type="ECO:0000313" key="10">
    <source>
        <dbReference type="Proteomes" id="UP000821853"/>
    </source>
</evidence>